<feature type="domain" description="Aminotransferase class V" evidence="2">
    <location>
        <begin position="112"/>
        <end position="409"/>
    </location>
</feature>
<dbReference type="Proteomes" id="UP000294933">
    <property type="component" value="Unassembled WGS sequence"/>
</dbReference>
<name>A0A4Y7PN93_9AGAM</name>
<dbReference type="GO" id="GO:0008265">
    <property type="term" value="F:molybdenum cofactor sulfurtransferase activity"/>
    <property type="evidence" value="ECO:0007669"/>
    <property type="project" value="TreeGrafter"/>
</dbReference>
<dbReference type="PANTHER" id="PTHR14237">
    <property type="entry name" value="MOLYBDOPTERIN COFACTOR SULFURASE MOSC"/>
    <property type="match status" value="1"/>
</dbReference>
<protein>
    <submittedName>
        <fullName evidence="3">PLP-dependent transferase</fullName>
    </submittedName>
</protein>
<reference evidence="3 4" key="1">
    <citation type="submission" date="2018-06" db="EMBL/GenBank/DDBJ databases">
        <title>A transcriptomic atlas of mushroom development highlights an independent origin of complex multicellularity.</title>
        <authorList>
            <consortium name="DOE Joint Genome Institute"/>
            <person name="Krizsan K."/>
            <person name="Almasi E."/>
            <person name="Merenyi Z."/>
            <person name="Sahu N."/>
            <person name="Viragh M."/>
            <person name="Koszo T."/>
            <person name="Mondo S."/>
            <person name="Kiss B."/>
            <person name="Balint B."/>
            <person name="Kues U."/>
            <person name="Barry K."/>
            <person name="Hegedus J.C."/>
            <person name="Henrissat B."/>
            <person name="Johnson J."/>
            <person name="Lipzen A."/>
            <person name="Ohm R."/>
            <person name="Nagy I."/>
            <person name="Pangilinan J."/>
            <person name="Yan J."/>
            <person name="Xiong Y."/>
            <person name="Grigoriev I.V."/>
            <person name="Hibbett D.S."/>
            <person name="Nagy L.G."/>
        </authorList>
    </citation>
    <scope>NUCLEOTIDE SEQUENCE [LARGE SCALE GENOMIC DNA]</scope>
    <source>
        <strain evidence="3 4">SZMC22713</strain>
    </source>
</reference>
<dbReference type="InterPro" id="IPR015422">
    <property type="entry name" value="PyrdxlP-dep_Trfase_small"/>
</dbReference>
<organism evidence="3 4">
    <name type="scientific">Rickenella mellea</name>
    <dbReference type="NCBI Taxonomy" id="50990"/>
    <lineage>
        <taxon>Eukaryota</taxon>
        <taxon>Fungi</taxon>
        <taxon>Dikarya</taxon>
        <taxon>Basidiomycota</taxon>
        <taxon>Agaricomycotina</taxon>
        <taxon>Agaricomycetes</taxon>
        <taxon>Hymenochaetales</taxon>
        <taxon>Rickenellaceae</taxon>
        <taxon>Rickenella</taxon>
    </lineage>
</organism>
<dbReference type="PANTHER" id="PTHR14237:SF80">
    <property type="entry name" value="MOLYBDENUM COFACTOR SULFURASE"/>
    <property type="match status" value="1"/>
</dbReference>
<dbReference type="Gene3D" id="3.40.640.10">
    <property type="entry name" value="Type I PLP-dependent aspartate aminotransferase-like (Major domain)"/>
    <property type="match status" value="1"/>
</dbReference>
<dbReference type="Pfam" id="PF00266">
    <property type="entry name" value="Aminotran_5"/>
    <property type="match status" value="1"/>
</dbReference>
<keyword evidence="3" id="KW-0808">Transferase</keyword>
<sequence length="562" mass="61714">MGNSHSRSNRARSPAVKRAQSSTSRLLRKLSCISASSLDGLSDVTTEIDEKGTIRERDRLTAVTPPGIDPDIEMDNAYSDFIDAYPEYQNTWIVDSLRRSEFTRLAHSGETYVDYMGGSLYPESLVRSHSDFLTRSVMGNTHSVSNSSRLSATRVAEARNAVLRYFKAPADYTVIFTSNATAALKLVGESYPFSPGGSYVLGVDSHNSLNGIRKFASDGGARIRYLRSGRHGGFDEAEVKSVLSDHSPSDCSPCLFGLTGLSNISNSKYPLSLSAYAQSLGYHTILDAAALAATSPISLEDNPVDAMAISFYKMFGFPTGVGALVVKESFLKVLKRPWFSGGTVDVVQVPGSLVTMTHDSHEQFEDGTINYLVLPAITQGIRFLSTYMPFLPVRLSALLRYLTSQLEQLRHDVNGAPVVRILSQRSMRRVKEFGDQSDTGFTISMIFLAPDGTMISNSFVEYTASQQKISLRTGCVCNPGGAAVILGIEEDMNLLYPGVTLKDFERRVGRELGVVRISLGLVSSFADVYKVMQFASAFASGRTRMELWKVWDEARSRHHGRH</sequence>
<keyword evidence="4" id="KW-1185">Reference proteome</keyword>
<dbReference type="OrthoDB" id="10264306at2759"/>
<evidence type="ECO:0000256" key="1">
    <source>
        <dbReference type="SAM" id="MobiDB-lite"/>
    </source>
</evidence>
<feature type="region of interest" description="Disordered" evidence="1">
    <location>
        <begin position="1"/>
        <end position="22"/>
    </location>
</feature>
<dbReference type="VEuPathDB" id="FungiDB:BD410DRAFT_731411"/>
<evidence type="ECO:0000313" key="4">
    <source>
        <dbReference type="Proteomes" id="UP000294933"/>
    </source>
</evidence>
<dbReference type="GO" id="GO:0043545">
    <property type="term" value="P:molybdopterin cofactor metabolic process"/>
    <property type="evidence" value="ECO:0007669"/>
    <property type="project" value="TreeGrafter"/>
</dbReference>
<dbReference type="InterPro" id="IPR015421">
    <property type="entry name" value="PyrdxlP-dep_Trfase_major"/>
</dbReference>
<dbReference type="AlphaFoldDB" id="A0A4Y7PN93"/>
<evidence type="ECO:0000313" key="3">
    <source>
        <dbReference type="EMBL" id="TDL16451.1"/>
    </source>
</evidence>
<accession>A0A4Y7PN93</accession>
<dbReference type="STRING" id="50990.A0A4Y7PN93"/>
<dbReference type="EMBL" id="ML170243">
    <property type="protein sequence ID" value="TDL16451.1"/>
    <property type="molecule type" value="Genomic_DNA"/>
</dbReference>
<dbReference type="InterPro" id="IPR000192">
    <property type="entry name" value="Aminotrans_V_dom"/>
</dbReference>
<evidence type="ECO:0000259" key="2">
    <source>
        <dbReference type="Pfam" id="PF00266"/>
    </source>
</evidence>
<dbReference type="Gene3D" id="3.90.1150.10">
    <property type="entry name" value="Aspartate Aminotransferase, domain 1"/>
    <property type="match status" value="1"/>
</dbReference>
<gene>
    <name evidence="3" type="ORF">BD410DRAFT_731411</name>
</gene>
<proteinExistence type="predicted"/>
<dbReference type="InterPro" id="IPR015424">
    <property type="entry name" value="PyrdxlP-dep_Trfase"/>
</dbReference>
<dbReference type="SUPFAM" id="SSF53383">
    <property type="entry name" value="PLP-dependent transferases"/>
    <property type="match status" value="1"/>
</dbReference>